<evidence type="ECO:0000256" key="5">
    <source>
        <dbReference type="ARBA" id="ARBA00022692"/>
    </source>
</evidence>
<dbReference type="GO" id="GO:0006890">
    <property type="term" value="P:retrograde vesicle-mediated transport, Golgi to endoplasmic reticulum"/>
    <property type="evidence" value="ECO:0007669"/>
    <property type="project" value="InterPro"/>
</dbReference>
<reference evidence="16" key="1">
    <citation type="submission" date="2021-01" db="EMBL/GenBank/DDBJ databases">
        <authorList>
            <person name="Corre E."/>
            <person name="Pelletier E."/>
            <person name="Niang G."/>
            <person name="Scheremetjew M."/>
            <person name="Finn R."/>
            <person name="Kale V."/>
            <person name="Holt S."/>
            <person name="Cochrane G."/>
            <person name="Meng A."/>
            <person name="Brown T."/>
            <person name="Cohen L."/>
        </authorList>
    </citation>
    <scope>NUCLEOTIDE SEQUENCE</scope>
    <source>
        <strain evidence="16">GSBS06</strain>
    </source>
</reference>
<organism evidence="16">
    <name type="scientific">Aplanochytrium stocchinoi</name>
    <dbReference type="NCBI Taxonomy" id="215587"/>
    <lineage>
        <taxon>Eukaryota</taxon>
        <taxon>Sar</taxon>
        <taxon>Stramenopiles</taxon>
        <taxon>Bigyra</taxon>
        <taxon>Labyrinthulomycetes</taxon>
        <taxon>Thraustochytrida</taxon>
        <taxon>Thraustochytriidae</taxon>
        <taxon>Aplanochytrium</taxon>
    </lineage>
</organism>
<dbReference type="PROSITE" id="PS50859">
    <property type="entry name" value="LONGIN"/>
    <property type="match status" value="1"/>
</dbReference>
<evidence type="ECO:0000256" key="11">
    <source>
        <dbReference type="ARBA" id="ARBA00023136"/>
    </source>
</evidence>
<dbReference type="AlphaFoldDB" id="A0A7S3V2X8"/>
<dbReference type="SMART" id="SM01270">
    <property type="entry name" value="Longin"/>
    <property type="match status" value="1"/>
</dbReference>
<dbReference type="InterPro" id="IPR010908">
    <property type="entry name" value="Longin_dom"/>
</dbReference>
<evidence type="ECO:0000256" key="4">
    <source>
        <dbReference type="ARBA" id="ARBA00022448"/>
    </source>
</evidence>
<keyword evidence="6" id="KW-0256">Endoplasmic reticulum</keyword>
<dbReference type="Pfam" id="PF00957">
    <property type="entry name" value="Synaptobrevin"/>
    <property type="match status" value="1"/>
</dbReference>
<dbReference type="CDD" id="cd15866">
    <property type="entry name" value="R-SNARE_SEC22"/>
    <property type="match status" value="1"/>
</dbReference>
<name>A0A7S3V2X8_9STRA</name>
<feature type="domain" description="Longin" evidence="14">
    <location>
        <begin position="6"/>
        <end position="126"/>
    </location>
</feature>
<keyword evidence="8 13" id="KW-1133">Transmembrane helix</keyword>
<dbReference type="GO" id="GO:0005789">
    <property type="term" value="C:endoplasmic reticulum membrane"/>
    <property type="evidence" value="ECO:0007669"/>
    <property type="project" value="UniProtKB-SubCell"/>
</dbReference>
<keyword evidence="10 12" id="KW-0175">Coiled coil</keyword>
<evidence type="ECO:0000256" key="2">
    <source>
        <dbReference type="ARBA" id="ARBA00004394"/>
    </source>
</evidence>
<feature type="transmembrane region" description="Helical" evidence="13">
    <location>
        <begin position="202"/>
        <end position="221"/>
    </location>
</feature>
<evidence type="ECO:0000256" key="8">
    <source>
        <dbReference type="ARBA" id="ARBA00022989"/>
    </source>
</evidence>
<evidence type="ECO:0000256" key="10">
    <source>
        <dbReference type="ARBA" id="ARBA00023054"/>
    </source>
</evidence>
<dbReference type="SUPFAM" id="SSF64356">
    <property type="entry name" value="SNARE-like"/>
    <property type="match status" value="1"/>
</dbReference>
<evidence type="ECO:0000256" key="9">
    <source>
        <dbReference type="ARBA" id="ARBA00023034"/>
    </source>
</evidence>
<dbReference type="EMBL" id="HBIN01023623">
    <property type="protein sequence ID" value="CAE0448179.1"/>
    <property type="molecule type" value="Transcribed_RNA"/>
</dbReference>
<comment type="subcellular location">
    <subcellularLocation>
        <location evidence="1">Endoplasmic reticulum membrane</location>
        <topology evidence="1">Single-pass type IV membrane protein</topology>
    </subcellularLocation>
    <subcellularLocation>
        <location evidence="2">Golgi apparatus membrane</location>
    </subcellularLocation>
</comment>
<dbReference type="Gene3D" id="1.20.5.110">
    <property type="match status" value="1"/>
</dbReference>
<dbReference type="InterPro" id="IPR011012">
    <property type="entry name" value="Longin-like_dom_sf"/>
</dbReference>
<dbReference type="GO" id="GO:0006888">
    <property type="term" value="P:endoplasmic reticulum to Golgi vesicle-mediated transport"/>
    <property type="evidence" value="ECO:0007669"/>
    <property type="project" value="InterPro"/>
</dbReference>
<evidence type="ECO:0000256" key="12">
    <source>
        <dbReference type="PROSITE-ProRule" id="PRU00290"/>
    </source>
</evidence>
<dbReference type="SUPFAM" id="SSF58038">
    <property type="entry name" value="SNARE fusion complex"/>
    <property type="match status" value="1"/>
</dbReference>
<dbReference type="Pfam" id="PF13774">
    <property type="entry name" value="Longin"/>
    <property type="match status" value="1"/>
</dbReference>
<evidence type="ECO:0000259" key="14">
    <source>
        <dbReference type="PROSITE" id="PS50859"/>
    </source>
</evidence>
<evidence type="ECO:0000256" key="7">
    <source>
        <dbReference type="ARBA" id="ARBA00022927"/>
    </source>
</evidence>
<evidence type="ECO:0000313" key="16">
    <source>
        <dbReference type="EMBL" id="CAE0448179.1"/>
    </source>
</evidence>
<proteinExistence type="inferred from homology"/>
<evidence type="ECO:0000259" key="15">
    <source>
        <dbReference type="PROSITE" id="PS50892"/>
    </source>
</evidence>
<comment type="similarity">
    <text evidence="3">Belongs to the synaptobrevin family.</text>
</comment>
<keyword evidence="11 13" id="KW-0472">Membrane</keyword>
<evidence type="ECO:0000256" key="6">
    <source>
        <dbReference type="ARBA" id="ARBA00022824"/>
    </source>
</evidence>
<dbReference type="GO" id="GO:0000139">
    <property type="term" value="C:Golgi membrane"/>
    <property type="evidence" value="ECO:0007669"/>
    <property type="project" value="UniProtKB-SubCell"/>
</dbReference>
<evidence type="ECO:0008006" key="17">
    <source>
        <dbReference type="Google" id="ProtNLM"/>
    </source>
</evidence>
<gene>
    <name evidence="16" type="ORF">ASTO00021_LOCUS18143</name>
</gene>
<keyword evidence="9" id="KW-0333">Golgi apparatus</keyword>
<dbReference type="PANTHER" id="PTHR45837">
    <property type="entry name" value="VESICLE-TRAFFICKING PROTEIN SEC22B"/>
    <property type="match status" value="1"/>
</dbReference>
<keyword evidence="5 13" id="KW-0812">Transmembrane</keyword>
<evidence type="ECO:0000256" key="1">
    <source>
        <dbReference type="ARBA" id="ARBA00004163"/>
    </source>
</evidence>
<protein>
    <recommendedName>
        <fullName evidence="17">Longin domain-containing protein</fullName>
    </recommendedName>
</protein>
<sequence>MVSFTYIARVTDGLMLVASIDSSSGSENLEGHKQDGKQLIRQLNTRSPHQCTIESGGYSFHYIIEGLVVYLVLTSKSYPKQLAYLYLGDLKTQFQRHVQLDHGDRWDSYLNTIDRPYAFIKFDKEIQRLRREYGDPNSRQSMSKLNNDLMEVQSIMKKNIQDVLGRGERLTQAAETSSNLVHESKRFSKGARRLNLMHFYKTYGPIAALVLVVLGLLYFRFFM</sequence>
<keyword evidence="4" id="KW-0813">Transport</keyword>
<keyword evidence="7" id="KW-0653">Protein transport</keyword>
<dbReference type="CDD" id="cd14824">
    <property type="entry name" value="Longin"/>
    <property type="match status" value="1"/>
</dbReference>
<dbReference type="GO" id="GO:0005484">
    <property type="term" value="F:SNAP receptor activity"/>
    <property type="evidence" value="ECO:0007669"/>
    <property type="project" value="InterPro"/>
</dbReference>
<evidence type="ECO:0000256" key="3">
    <source>
        <dbReference type="ARBA" id="ARBA00008025"/>
    </source>
</evidence>
<dbReference type="GO" id="GO:0015031">
    <property type="term" value="P:protein transport"/>
    <property type="evidence" value="ECO:0007669"/>
    <property type="project" value="UniProtKB-KW"/>
</dbReference>
<dbReference type="PROSITE" id="PS50892">
    <property type="entry name" value="V_SNARE"/>
    <property type="match status" value="1"/>
</dbReference>
<dbReference type="InterPro" id="IPR044565">
    <property type="entry name" value="Sec22"/>
</dbReference>
<dbReference type="Gene3D" id="3.30.450.50">
    <property type="entry name" value="Longin domain"/>
    <property type="match status" value="1"/>
</dbReference>
<feature type="domain" description="V-SNARE coiled-coil homology" evidence="15">
    <location>
        <begin position="141"/>
        <end position="201"/>
    </location>
</feature>
<dbReference type="InterPro" id="IPR042855">
    <property type="entry name" value="V_SNARE_CC"/>
</dbReference>
<evidence type="ECO:0000256" key="13">
    <source>
        <dbReference type="SAM" id="Phobius"/>
    </source>
</evidence>
<accession>A0A7S3V2X8</accession>